<evidence type="ECO:0000256" key="3">
    <source>
        <dbReference type="ARBA" id="ARBA00022692"/>
    </source>
</evidence>
<feature type="transmembrane region" description="Helical" evidence="7">
    <location>
        <begin position="122"/>
        <end position="139"/>
    </location>
</feature>
<keyword evidence="4 7" id="KW-1133">Transmembrane helix</keyword>
<feature type="transmembrane region" description="Helical" evidence="7">
    <location>
        <begin position="42"/>
        <end position="61"/>
    </location>
</feature>
<feature type="transmembrane region" description="Helical" evidence="7">
    <location>
        <begin position="292"/>
        <end position="314"/>
    </location>
</feature>
<feature type="transmembrane region" description="Helical" evidence="7">
    <location>
        <begin position="424"/>
        <end position="441"/>
    </location>
</feature>
<feature type="transmembrane region" description="Helical" evidence="7">
    <location>
        <begin position="595"/>
        <end position="618"/>
    </location>
</feature>
<feature type="transmembrane region" description="Helical" evidence="7">
    <location>
        <begin position="88"/>
        <end position="110"/>
    </location>
</feature>
<feature type="transmembrane region" description="Helical" evidence="7">
    <location>
        <begin position="638"/>
        <end position="656"/>
    </location>
</feature>
<feature type="region of interest" description="Disordered" evidence="6">
    <location>
        <begin position="188"/>
        <end position="216"/>
    </location>
</feature>
<comment type="caution">
    <text evidence="9">The sequence shown here is derived from an EMBL/GenBank/DDBJ whole genome shotgun (WGS) entry which is preliminary data.</text>
</comment>
<evidence type="ECO:0000256" key="5">
    <source>
        <dbReference type="ARBA" id="ARBA00023136"/>
    </source>
</evidence>
<dbReference type="Pfam" id="PF09678">
    <property type="entry name" value="Caa3_CtaG"/>
    <property type="match status" value="1"/>
</dbReference>
<comment type="subcellular location">
    <subcellularLocation>
        <location evidence="1">Cell membrane</location>
        <topology evidence="1">Multi-pass membrane protein</topology>
    </subcellularLocation>
</comment>
<proteinExistence type="predicted"/>
<dbReference type="Proteomes" id="UP001500902">
    <property type="component" value="Unassembled WGS sequence"/>
</dbReference>
<dbReference type="InterPro" id="IPR008457">
    <property type="entry name" value="Cu-R_CopD_dom"/>
</dbReference>
<dbReference type="Pfam" id="PF05425">
    <property type="entry name" value="CopD"/>
    <property type="match status" value="1"/>
</dbReference>
<accession>A0ABP7AXC5</accession>
<evidence type="ECO:0000256" key="4">
    <source>
        <dbReference type="ARBA" id="ARBA00022989"/>
    </source>
</evidence>
<dbReference type="PANTHER" id="PTHR34820:SF4">
    <property type="entry name" value="INNER MEMBRANE PROTEIN YEBZ"/>
    <property type="match status" value="1"/>
</dbReference>
<feature type="transmembrane region" description="Helical" evidence="7">
    <location>
        <begin position="453"/>
        <end position="474"/>
    </location>
</feature>
<feature type="transmembrane region" description="Helical" evidence="7">
    <location>
        <begin position="486"/>
        <end position="506"/>
    </location>
</feature>
<feature type="transmembrane region" description="Helical" evidence="7">
    <location>
        <begin position="527"/>
        <end position="544"/>
    </location>
</feature>
<evidence type="ECO:0000256" key="2">
    <source>
        <dbReference type="ARBA" id="ARBA00022475"/>
    </source>
</evidence>
<gene>
    <name evidence="9" type="ORF">GCM10022224_001590</name>
</gene>
<feature type="transmembrane region" description="Helical" evidence="7">
    <location>
        <begin position="159"/>
        <end position="181"/>
    </location>
</feature>
<keyword evidence="10" id="KW-1185">Reference proteome</keyword>
<sequence>MARPYPTRPDSTRPDSTRASARRERRPVLRPPVPGDGRARRLYAGSALIAAAVVLLAVALARDGSEPEIAGLPEAGPLTEWGLPLVRLGYQVCAVAVVGTLLAASVLAPAGSSARAVCLRAAGRWALGWAVTACLGYVLTVSEVSALPVADLLADPATLGAGLSISQARALALVAAVSLAVGASTRLGRTPATRPPAASARLGRTPATRPPAAPRSVAGVLGRPPAAFLLVVAAAGLLPPVFVGHAASAGDHDLAVSALAVHVVAVSLWVGGLGAVLVHLRGRDDLPVVLPRFSTIALCCFAAVAVSGVAAAWVRMNAVPDLWQTTYGRLLLAKTAALAALALFGRAHRRRTVARAADRTVRATFARLATGELVVMAVALALAVALSRTAPPGTGDGGHDPGVLGYDLPGLTPVALLTEARPDPLVLLLLALPAIGYLVGVRRVREWPLGRTLAWYAGLAAMGLVLLGGVGAYARATAPAHALQHTVLAVAVPLLLCLGAPLTLAARATTPASQYGRVRAHLTVPPALLAVVPVAYLVGFPLLYRTGWLAWSLSGHVPHVLTQLSFLAAGLVVFWPLAGVDPLPRPLSRPVRAVLLGAVAVVLLAVGAFLLVTPPVAAEWFVVAAPPGGPDLFAGQRLAGAVYLLVAFLVLVPLAVRMTRPRREKAHPA</sequence>
<name>A0ABP7AXC5_9ACTN</name>
<feature type="region of interest" description="Disordered" evidence="6">
    <location>
        <begin position="1"/>
        <end position="34"/>
    </location>
</feature>
<evidence type="ECO:0000259" key="8">
    <source>
        <dbReference type="Pfam" id="PF05425"/>
    </source>
</evidence>
<feature type="transmembrane region" description="Helical" evidence="7">
    <location>
        <begin position="226"/>
        <end position="247"/>
    </location>
</feature>
<feature type="domain" description="Copper resistance protein D" evidence="8">
    <location>
        <begin position="289"/>
        <end position="386"/>
    </location>
</feature>
<feature type="transmembrane region" description="Helical" evidence="7">
    <location>
        <begin position="365"/>
        <end position="386"/>
    </location>
</feature>
<feature type="transmembrane region" description="Helical" evidence="7">
    <location>
        <begin position="326"/>
        <end position="344"/>
    </location>
</feature>
<keyword evidence="5 7" id="KW-0472">Membrane</keyword>
<feature type="transmembrane region" description="Helical" evidence="7">
    <location>
        <begin position="564"/>
        <end position="583"/>
    </location>
</feature>
<evidence type="ECO:0000256" key="1">
    <source>
        <dbReference type="ARBA" id="ARBA00004651"/>
    </source>
</evidence>
<dbReference type="EMBL" id="BAAAZP010000003">
    <property type="protein sequence ID" value="GAA3642933.1"/>
    <property type="molecule type" value="Genomic_DNA"/>
</dbReference>
<dbReference type="InterPro" id="IPR032694">
    <property type="entry name" value="CopC/D"/>
</dbReference>
<feature type="compositionally biased region" description="Low complexity" evidence="6">
    <location>
        <begin position="188"/>
        <end position="207"/>
    </location>
</feature>
<reference evidence="10" key="1">
    <citation type="journal article" date="2019" name="Int. J. Syst. Evol. Microbiol.">
        <title>The Global Catalogue of Microorganisms (GCM) 10K type strain sequencing project: providing services to taxonomists for standard genome sequencing and annotation.</title>
        <authorList>
            <consortium name="The Broad Institute Genomics Platform"/>
            <consortium name="The Broad Institute Genome Sequencing Center for Infectious Disease"/>
            <person name="Wu L."/>
            <person name="Ma J."/>
        </authorList>
    </citation>
    <scope>NUCLEOTIDE SEQUENCE [LARGE SCALE GENOMIC DNA]</scope>
    <source>
        <strain evidence="10">JCM 16904</strain>
    </source>
</reference>
<keyword evidence="2" id="KW-1003">Cell membrane</keyword>
<protein>
    <submittedName>
        <fullName evidence="9">Cytochrome c oxidase assembly protein</fullName>
    </submittedName>
</protein>
<evidence type="ECO:0000313" key="10">
    <source>
        <dbReference type="Proteomes" id="UP001500902"/>
    </source>
</evidence>
<feature type="transmembrane region" description="Helical" evidence="7">
    <location>
        <begin position="259"/>
        <end position="280"/>
    </location>
</feature>
<evidence type="ECO:0000256" key="7">
    <source>
        <dbReference type="SAM" id="Phobius"/>
    </source>
</evidence>
<evidence type="ECO:0000313" key="9">
    <source>
        <dbReference type="EMBL" id="GAA3642933.1"/>
    </source>
</evidence>
<organism evidence="9 10">
    <name type="scientific">Nonomuraea antimicrobica</name>
    <dbReference type="NCBI Taxonomy" id="561173"/>
    <lineage>
        <taxon>Bacteria</taxon>
        <taxon>Bacillati</taxon>
        <taxon>Actinomycetota</taxon>
        <taxon>Actinomycetes</taxon>
        <taxon>Streptosporangiales</taxon>
        <taxon>Streptosporangiaceae</taxon>
        <taxon>Nonomuraea</taxon>
    </lineage>
</organism>
<dbReference type="InterPro" id="IPR019108">
    <property type="entry name" value="Caa3_assmbl_CtaG-rel"/>
</dbReference>
<evidence type="ECO:0000256" key="6">
    <source>
        <dbReference type="SAM" id="MobiDB-lite"/>
    </source>
</evidence>
<keyword evidence="3 7" id="KW-0812">Transmembrane</keyword>
<dbReference type="PANTHER" id="PTHR34820">
    <property type="entry name" value="INNER MEMBRANE PROTEIN YEBZ"/>
    <property type="match status" value="1"/>
</dbReference>